<comment type="caution">
    <text evidence="3">The sequence shown here is derived from an EMBL/GenBank/DDBJ whole genome shotgun (WGS) entry which is preliminary data.</text>
</comment>
<evidence type="ECO:0000256" key="1">
    <source>
        <dbReference type="SAM" id="Phobius"/>
    </source>
</evidence>
<keyword evidence="1" id="KW-0812">Transmembrane</keyword>
<keyword evidence="1" id="KW-1133">Transmembrane helix</keyword>
<dbReference type="RefSeq" id="WP_135110298.1">
    <property type="nucleotide sequence ID" value="NZ_SRHY01000018.1"/>
</dbReference>
<feature type="transmembrane region" description="Helical" evidence="1">
    <location>
        <begin position="7"/>
        <end position="27"/>
    </location>
</feature>
<dbReference type="Proteomes" id="UP000298484">
    <property type="component" value="Unassembled WGS sequence"/>
</dbReference>
<name>A0A4Y9ABF3_9BACI</name>
<sequence length="422" mass="48943">MKEGLRFAVKLSFAIFLLLLLFSFAMFQGGFVSWFLFFGTLPIFVYHLGLLFYPIKNWHVTRELSHYVTRAGDRIQVIIRMKRSIPYPLYYCIFEEVLPDTLQKADEPSERYRLLGHPHRRRITRRIKQVVFPGFKRTIELPYEIERVPRGEHRLQLIRIRTGDVFGLVTKEHIFHVDDRLVVFPNERPVRVTESINSFDQGASSSHSLHLKNTNVATGIREYMPGDKFSWIDWKQTAKKNTVITKEFEQEKSTNTMVVLDACDYQGLNKFAFESGIELTMSLIDSIQRQTSQAGFLSIGDSTVYFPVHDDPGKKDWIRRHLTKVQPGGNVPFSIKLREEMMRVTSGTNMILLTTHLEKDFQTVIKQVRQRTKNLAVVMVQASALISEYEHNMIRQLRSEGVVINVLTENELAGNMIEVKTV</sequence>
<accession>A0A4Y9ABF3</accession>
<dbReference type="Pfam" id="PF01882">
    <property type="entry name" value="DUF58"/>
    <property type="match status" value="1"/>
</dbReference>
<reference evidence="3 4" key="1">
    <citation type="submission" date="2019-03" db="EMBL/GenBank/DDBJ databases">
        <title>Genome sequence of Lentibacillus salicampi ATCC BAA-719.</title>
        <authorList>
            <person name="Maclea K.S."/>
            <person name="Simoes Junior M."/>
        </authorList>
    </citation>
    <scope>NUCLEOTIDE SEQUENCE [LARGE SCALE GENOMIC DNA]</scope>
    <source>
        <strain evidence="3 4">ATCC BAA-719</strain>
    </source>
</reference>
<evidence type="ECO:0000259" key="2">
    <source>
        <dbReference type="Pfam" id="PF01882"/>
    </source>
</evidence>
<evidence type="ECO:0000313" key="3">
    <source>
        <dbReference type="EMBL" id="TFJ92632.1"/>
    </source>
</evidence>
<dbReference type="AlphaFoldDB" id="A0A4Y9ABF3"/>
<feature type="domain" description="DUF58" evidence="2">
    <location>
        <begin position="220"/>
        <end position="380"/>
    </location>
</feature>
<proteinExistence type="predicted"/>
<organism evidence="3 4">
    <name type="scientific">Lentibacillus salicampi</name>
    <dbReference type="NCBI Taxonomy" id="175306"/>
    <lineage>
        <taxon>Bacteria</taxon>
        <taxon>Bacillati</taxon>
        <taxon>Bacillota</taxon>
        <taxon>Bacilli</taxon>
        <taxon>Bacillales</taxon>
        <taxon>Bacillaceae</taxon>
        <taxon>Lentibacillus</taxon>
    </lineage>
</organism>
<keyword evidence="1" id="KW-0472">Membrane</keyword>
<dbReference type="InterPro" id="IPR002881">
    <property type="entry name" value="DUF58"/>
</dbReference>
<gene>
    <name evidence="3" type="ORF">E4U82_11345</name>
</gene>
<protein>
    <submittedName>
        <fullName evidence="3">DUF58 domain-containing protein</fullName>
    </submittedName>
</protein>
<dbReference type="PANTHER" id="PTHR34351:SF2">
    <property type="entry name" value="DUF58 DOMAIN-CONTAINING PROTEIN"/>
    <property type="match status" value="1"/>
</dbReference>
<dbReference type="PANTHER" id="PTHR34351">
    <property type="entry name" value="SLR1927 PROTEIN-RELATED"/>
    <property type="match status" value="1"/>
</dbReference>
<keyword evidence="4" id="KW-1185">Reference proteome</keyword>
<feature type="transmembrane region" description="Helical" evidence="1">
    <location>
        <begin position="33"/>
        <end position="53"/>
    </location>
</feature>
<evidence type="ECO:0000313" key="4">
    <source>
        <dbReference type="Proteomes" id="UP000298484"/>
    </source>
</evidence>
<dbReference type="OrthoDB" id="140416at2"/>
<dbReference type="EMBL" id="SRHY01000018">
    <property type="protein sequence ID" value="TFJ92632.1"/>
    <property type="molecule type" value="Genomic_DNA"/>
</dbReference>